<dbReference type="SUPFAM" id="SSF51735">
    <property type="entry name" value="NAD(P)-binding Rossmann-fold domains"/>
    <property type="match status" value="1"/>
</dbReference>
<keyword evidence="4" id="KW-1185">Reference proteome</keyword>
<evidence type="ECO:0000256" key="1">
    <source>
        <dbReference type="ARBA" id="ARBA00006484"/>
    </source>
</evidence>
<proteinExistence type="inferred from homology"/>
<dbReference type="InterPro" id="IPR002347">
    <property type="entry name" value="SDR_fam"/>
</dbReference>
<dbReference type="Pfam" id="PF13561">
    <property type="entry name" value="adh_short_C2"/>
    <property type="match status" value="1"/>
</dbReference>
<reference evidence="3 4" key="1">
    <citation type="submission" date="2023-02" db="EMBL/GenBank/DDBJ databases">
        <title>Genome sequence of Sphingomonas naphthae.</title>
        <authorList>
            <person name="Kim S."/>
            <person name="Heo J."/>
            <person name="Kwon S.-W."/>
        </authorList>
    </citation>
    <scope>NUCLEOTIDE SEQUENCE [LARGE SCALE GENOMIC DNA]</scope>
    <source>
        <strain evidence="3 4">KACC 18716</strain>
    </source>
</reference>
<comment type="similarity">
    <text evidence="1">Belongs to the short-chain dehydrogenases/reductases (SDR) family.</text>
</comment>
<name>A0ABY7TQN7_9SPHN</name>
<dbReference type="PRINTS" id="PR00080">
    <property type="entry name" value="SDRFAMILY"/>
</dbReference>
<dbReference type="InterPro" id="IPR036291">
    <property type="entry name" value="NAD(P)-bd_dom_sf"/>
</dbReference>
<evidence type="ECO:0000256" key="2">
    <source>
        <dbReference type="ARBA" id="ARBA00023002"/>
    </source>
</evidence>
<protein>
    <submittedName>
        <fullName evidence="3">SDR family oxidoreductase</fullName>
    </submittedName>
</protein>
<sequence>MAITDLLKGQTAIVTGAARGIGRGIATLFLAQGACVVTADIDAIADFDGADGRVLKVAADVSRDGDVAATVRAAVDHFGGLDCIVNNAARPGPIEGIADLAAEAFEATIALVLGSVYSGIRHAVPVMRAQGRGGSIVNIGSTSALVASSVLQPYGAAKAGVSMLTRSTAVELAADRIRVNCLCPGGIATALYGLSAGLDPEAAASRIDVVAGNLAAQLPLGRAGTPEDVAHAALFLASSLSTFVTGQIIAVDGGMTAGRPMPPGVTPDRFFGRVAGIDPQS</sequence>
<evidence type="ECO:0000313" key="4">
    <source>
        <dbReference type="Proteomes" id="UP001220395"/>
    </source>
</evidence>
<gene>
    <name evidence="3" type="ORF">PQ455_04455</name>
</gene>
<dbReference type="Proteomes" id="UP001220395">
    <property type="component" value="Chromosome"/>
</dbReference>
<dbReference type="InterPro" id="IPR020904">
    <property type="entry name" value="Sc_DH/Rdtase_CS"/>
</dbReference>
<dbReference type="RefSeq" id="WP_273689544.1">
    <property type="nucleotide sequence ID" value="NZ_CP117411.1"/>
</dbReference>
<dbReference type="PROSITE" id="PS00061">
    <property type="entry name" value="ADH_SHORT"/>
    <property type="match status" value="1"/>
</dbReference>
<organism evidence="3 4">
    <name type="scientific">Sphingomonas naphthae</name>
    <dbReference type="NCBI Taxonomy" id="1813468"/>
    <lineage>
        <taxon>Bacteria</taxon>
        <taxon>Pseudomonadati</taxon>
        <taxon>Pseudomonadota</taxon>
        <taxon>Alphaproteobacteria</taxon>
        <taxon>Sphingomonadales</taxon>
        <taxon>Sphingomonadaceae</taxon>
        <taxon>Sphingomonas</taxon>
    </lineage>
</organism>
<dbReference type="EMBL" id="CP117411">
    <property type="protein sequence ID" value="WCT74489.1"/>
    <property type="molecule type" value="Genomic_DNA"/>
</dbReference>
<keyword evidence="2" id="KW-0560">Oxidoreductase</keyword>
<dbReference type="PRINTS" id="PR00081">
    <property type="entry name" value="GDHRDH"/>
</dbReference>
<dbReference type="PANTHER" id="PTHR24321">
    <property type="entry name" value="DEHYDROGENASES, SHORT CHAIN"/>
    <property type="match status" value="1"/>
</dbReference>
<dbReference type="CDD" id="cd05233">
    <property type="entry name" value="SDR_c"/>
    <property type="match status" value="1"/>
</dbReference>
<accession>A0ABY7TQN7</accession>
<evidence type="ECO:0000313" key="3">
    <source>
        <dbReference type="EMBL" id="WCT74489.1"/>
    </source>
</evidence>
<dbReference type="PANTHER" id="PTHR24321:SF11">
    <property type="entry name" value="BLR0893 PROTEIN"/>
    <property type="match status" value="1"/>
</dbReference>
<dbReference type="Gene3D" id="3.40.50.720">
    <property type="entry name" value="NAD(P)-binding Rossmann-like Domain"/>
    <property type="match status" value="1"/>
</dbReference>